<comment type="caution">
    <text evidence="1">The sequence shown here is derived from an EMBL/GenBank/DDBJ whole genome shotgun (WGS) entry which is preliminary data.</text>
</comment>
<sequence length="339" mass="37922">MSAEVVRIEQTLKTVEGLAERYVDLTGERVDQVNEALDHDIQRLEQIITLRVARIEAVLIRPVAVIYQNAEWHALRAYFHASPSLITILATIWAVVKVVWNIIQNILSVVRVLQELKVFDLMASIWPAFYKAREQFRKWVAELSEAIGWGVDGLLHLIHATQGFTDVLGGLTGKSYTWMDASWMVSTGNVLSNVSKYADQIAENPGSILEILFQGEQRKSFAFLNHFGNDLTNNLWNLTKHTTEALSGLSEVADELSAIQENMPAKIRANIPASIWISLEGFSVTITTHILPRIQKVEGMLTMYDNVFADNAKKLGALADKLAHPGTNLLTIDDLPDYA</sequence>
<reference evidence="1" key="1">
    <citation type="journal article" date="2015" name="Nature">
        <title>Complex archaea that bridge the gap between prokaryotes and eukaryotes.</title>
        <authorList>
            <person name="Spang A."/>
            <person name="Saw J.H."/>
            <person name="Jorgensen S.L."/>
            <person name="Zaremba-Niedzwiedzka K."/>
            <person name="Martijn J."/>
            <person name="Lind A.E."/>
            <person name="van Eijk R."/>
            <person name="Schleper C."/>
            <person name="Guy L."/>
            <person name="Ettema T.J."/>
        </authorList>
    </citation>
    <scope>NUCLEOTIDE SEQUENCE</scope>
</reference>
<evidence type="ECO:0000313" key="1">
    <source>
        <dbReference type="EMBL" id="KKK54144.1"/>
    </source>
</evidence>
<name>A0A0F8YIZ0_9ZZZZ</name>
<dbReference type="EMBL" id="LAZR01066147">
    <property type="protein sequence ID" value="KKK54144.1"/>
    <property type="molecule type" value="Genomic_DNA"/>
</dbReference>
<dbReference type="AlphaFoldDB" id="A0A0F8YIZ0"/>
<feature type="non-terminal residue" evidence="1">
    <location>
        <position position="339"/>
    </location>
</feature>
<organism evidence="1">
    <name type="scientific">marine sediment metagenome</name>
    <dbReference type="NCBI Taxonomy" id="412755"/>
    <lineage>
        <taxon>unclassified sequences</taxon>
        <taxon>metagenomes</taxon>
        <taxon>ecological metagenomes</taxon>
    </lineage>
</organism>
<proteinExistence type="predicted"/>
<gene>
    <name evidence="1" type="ORF">LCGC14_3087700</name>
</gene>
<protein>
    <submittedName>
        <fullName evidence="1">Uncharacterized protein</fullName>
    </submittedName>
</protein>
<accession>A0A0F8YIZ0</accession>